<keyword evidence="1" id="KW-0539">Nucleus</keyword>
<dbReference type="Pfam" id="PF10545">
    <property type="entry name" value="MADF_DNA_bdg"/>
    <property type="match status" value="1"/>
</dbReference>
<dbReference type="EMBL" id="OU892282">
    <property type="protein sequence ID" value="CAG9770451.1"/>
    <property type="molecule type" value="Genomic_DNA"/>
</dbReference>
<dbReference type="AlphaFoldDB" id="A0A9N9QQT3"/>
<dbReference type="PANTHER" id="PTHR12243">
    <property type="entry name" value="MADF DOMAIN TRANSCRIPTION FACTOR"/>
    <property type="match status" value="1"/>
</dbReference>
<dbReference type="PROSITE" id="PS50090">
    <property type="entry name" value="MYB_LIKE"/>
    <property type="match status" value="1"/>
</dbReference>
<dbReference type="GO" id="GO:0006357">
    <property type="term" value="P:regulation of transcription by RNA polymerase II"/>
    <property type="evidence" value="ECO:0007669"/>
    <property type="project" value="TreeGrafter"/>
</dbReference>
<accession>A0A9N9QQT3</accession>
<evidence type="ECO:0000313" key="5">
    <source>
        <dbReference type="EMBL" id="CAG9770451.1"/>
    </source>
</evidence>
<evidence type="ECO:0000259" key="3">
    <source>
        <dbReference type="PROSITE" id="PS51029"/>
    </source>
</evidence>
<dbReference type="PROSITE" id="PS51029">
    <property type="entry name" value="MADF"/>
    <property type="match status" value="1"/>
</dbReference>
<dbReference type="PANTHER" id="PTHR12243:SF67">
    <property type="entry name" value="COREPRESSOR OF PANGOLIN, ISOFORM A-RELATED"/>
    <property type="match status" value="1"/>
</dbReference>
<dbReference type="Proteomes" id="UP001152799">
    <property type="component" value="Chromosome 6"/>
</dbReference>
<evidence type="ECO:0000256" key="1">
    <source>
        <dbReference type="PROSITE-ProRule" id="PRU00371"/>
    </source>
</evidence>
<evidence type="ECO:0000259" key="2">
    <source>
        <dbReference type="PROSITE" id="PS50090"/>
    </source>
</evidence>
<comment type="subcellular location">
    <subcellularLocation>
        <location evidence="1">Nucleus</location>
    </subcellularLocation>
</comment>
<dbReference type="SMART" id="SM00717">
    <property type="entry name" value="SANT"/>
    <property type="match status" value="1"/>
</dbReference>
<dbReference type="Pfam" id="PF02944">
    <property type="entry name" value="BESS"/>
    <property type="match status" value="1"/>
</dbReference>
<evidence type="ECO:0008006" key="7">
    <source>
        <dbReference type="Google" id="ProtNLM"/>
    </source>
</evidence>
<dbReference type="GO" id="GO:0005667">
    <property type="term" value="C:transcription regulator complex"/>
    <property type="evidence" value="ECO:0007669"/>
    <property type="project" value="TreeGrafter"/>
</dbReference>
<reference evidence="5" key="1">
    <citation type="submission" date="2022-01" db="EMBL/GenBank/DDBJ databases">
        <authorList>
            <person name="King R."/>
        </authorList>
    </citation>
    <scope>NUCLEOTIDE SEQUENCE</scope>
</reference>
<proteinExistence type="predicted"/>
<feature type="domain" description="BESS" evidence="4">
    <location>
        <begin position="211"/>
        <end position="250"/>
    </location>
</feature>
<dbReference type="InterPro" id="IPR001005">
    <property type="entry name" value="SANT/Myb"/>
</dbReference>
<keyword evidence="6" id="KW-1185">Reference proteome</keyword>
<feature type="domain" description="Myb-like" evidence="2">
    <location>
        <begin position="1"/>
        <end position="64"/>
    </location>
</feature>
<name>A0A9N9QQT3_9CUCU</name>
<sequence length="252" mass="28850">MSAKDFSLQEDEMLIAEVRKYPQIFNSENKDSKNLKIREKSWSRISKILKKDGKLCRSRWKNIRDNYAKHNRRKKLGLGNSERTTKWPLLHLLDFLNEPSASVNSTSCNTEGSSEPSISANENGNIQYDFEDDSSTTSFLYSESEQSASKLTEIQTPDYVDLIDIYGKETPACGILGSIQRGRTSTETDHLEERSKERLELMQNSQSEKQEDDLDLFMRSIAMTVKKMTPSKICLAKMKILQAVTELQFSPD</sequence>
<organism evidence="5 6">
    <name type="scientific">Ceutorhynchus assimilis</name>
    <name type="common">cabbage seed weevil</name>
    <dbReference type="NCBI Taxonomy" id="467358"/>
    <lineage>
        <taxon>Eukaryota</taxon>
        <taxon>Metazoa</taxon>
        <taxon>Ecdysozoa</taxon>
        <taxon>Arthropoda</taxon>
        <taxon>Hexapoda</taxon>
        <taxon>Insecta</taxon>
        <taxon>Pterygota</taxon>
        <taxon>Neoptera</taxon>
        <taxon>Endopterygota</taxon>
        <taxon>Coleoptera</taxon>
        <taxon>Polyphaga</taxon>
        <taxon>Cucujiformia</taxon>
        <taxon>Curculionidae</taxon>
        <taxon>Ceutorhynchinae</taxon>
        <taxon>Ceutorhynchus</taxon>
    </lineage>
</organism>
<dbReference type="InterPro" id="IPR039353">
    <property type="entry name" value="TF_Adf1"/>
</dbReference>
<feature type="domain" description="MADF" evidence="3">
    <location>
        <begin position="13"/>
        <end position="101"/>
    </location>
</feature>
<protein>
    <recommendedName>
        <fullName evidence="7">Transcription factor Adf-1</fullName>
    </recommendedName>
</protein>
<dbReference type="InterPro" id="IPR006578">
    <property type="entry name" value="MADF-dom"/>
</dbReference>
<dbReference type="SMART" id="SM00595">
    <property type="entry name" value="MADF"/>
    <property type="match status" value="1"/>
</dbReference>
<gene>
    <name evidence="5" type="ORF">CEUTPL_LOCUS10904</name>
</gene>
<dbReference type="Gene3D" id="1.10.10.60">
    <property type="entry name" value="Homeodomain-like"/>
    <property type="match status" value="1"/>
</dbReference>
<dbReference type="CDD" id="cd00167">
    <property type="entry name" value="SANT"/>
    <property type="match status" value="1"/>
</dbReference>
<dbReference type="GO" id="GO:0005634">
    <property type="term" value="C:nucleus"/>
    <property type="evidence" value="ECO:0007669"/>
    <property type="project" value="UniProtKB-SubCell"/>
</dbReference>
<dbReference type="GO" id="GO:0003677">
    <property type="term" value="F:DNA binding"/>
    <property type="evidence" value="ECO:0007669"/>
    <property type="project" value="InterPro"/>
</dbReference>
<dbReference type="InterPro" id="IPR004210">
    <property type="entry name" value="BESS_motif"/>
</dbReference>
<evidence type="ECO:0000259" key="4">
    <source>
        <dbReference type="PROSITE" id="PS51031"/>
    </source>
</evidence>
<evidence type="ECO:0000313" key="6">
    <source>
        <dbReference type="Proteomes" id="UP001152799"/>
    </source>
</evidence>
<dbReference type="PROSITE" id="PS51031">
    <property type="entry name" value="BESS"/>
    <property type="match status" value="1"/>
</dbReference>